<dbReference type="InterPro" id="IPR008300">
    <property type="entry name" value="PTAC"/>
</dbReference>
<dbReference type="PANTHER" id="PTHR39453:SF1">
    <property type="entry name" value="PHOSPHATE PROPANOYLTRANSFERASE"/>
    <property type="match status" value="1"/>
</dbReference>
<protein>
    <recommendedName>
        <fullName evidence="4 10">Phosphate propanoyltransferase</fullName>
        <ecNumber evidence="3 10">2.3.1.222</ecNumber>
    </recommendedName>
</protein>
<keyword evidence="5 10" id="KW-0808">Transferase</keyword>
<dbReference type="GO" id="GO:0016747">
    <property type="term" value="F:acyltransferase activity, transferring groups other than amino-acyl groups"/>
    <property type="evidence" value="ECO:0007669"/>
    <property type="project" value="InterPro"/>
</dbReference>
<dbReference type="EC" id="2.3.1.222" evidence="3 10"/>
<keyword evidence="6" id="KW-0479">Metal-binding</keyword>
<gene>
    <name evidence="11" type="ordered locus">Amet_3823</name>
</gene>
<evidence type="ECO:0000256" key="2">
    <source>
        <dbReference type="ARBA" id="ARBA00007342"/>
    </source>
</evidence>
<comment type="function">
    <text evidence="10">Involved in 1,2-propanediol (1,2-PD) degradation by catalyzing the conversion of propanoyl-CoA to propanoyl-phosphate.</text>
</comment>
<evidence type="ECO:0000256" key="4">
    <source>
        <dbReference type="ARBA" id="ARBA00020837"/>
    </source>
</evidence>
<proteinExistence type="inferred from homology"/>
<dbReference type="eggNOG" id="COG4869">
    <property type="taxonomic scope" value="Bacteria"/>
</dbReference>
<dbReference type="HOGENOM" id="CLU_080676_1_0_9"/>
<keyword evidence="7" id="KW-0862">Zinc</keyword>
<keyword evidence="8 10" id="KW-0012">Acyltransferase</keyword>
<dbReference type="NCBIfam" id="NF011652">
    <property type="entry name" value="PRK15070.1"/>
    <property type="match status" value="1"/>
</dbReference>
<evidence type="ECO:0000256" key="7">
    <source>
        <dbReference type="ARBA" id="ARBA00022833"/>
    </source>
</evidence>
<evidence type="ECO:0000256" key="6">
    <source>
        <dbReference type="ARBA" id="ARBA00022723"/>
    </source>
</evidence>
<organism evidence="11 12">
    <name type="scientific">Alkaliphilus metalliredigens (strain QYMF)</name>
    <dbReference type="NCBI Taxonomy" id="293826"/>
    <lineage>
        <taxon>Bacteria</taxon>
        <taxon>Bacillati</taxon>
        <taxon>Bacillota</taxon>
        <taxon>Clostridia</taxon>
        <taxon>Peptostreptococcales</taxon>
        <taxon>Natronincolaceae</taxon>
        <taxon>Alkaliphilus</taxon>
    </lineage>
</organism>
<sequence length="218" mass="23530">MSAHEEVLALLLEVIKNNTSSNDSTVPKDPEEIPVGVSNRHAHLSQSDVDKLFGTGYQLTKSKDLSQPGQYACKETLILCGPKGSIEKVRILGPVRRSTQVEVLASDSYKLGVHPEVRLSGDLEGTDGITLVGPRGASMMSKGLIIAKRHIHMHCKEAKAFGVSDGQVVAVEVCGNRGGVYNHVEIRATENSAIEFHVDMEEANAMGINGFSKVKIKK</sequence>
<dbReference type="EMBL" id="CP000724">
    <property type="protein sequence ID" value="ABR49940.1"/>
    <property type="molecule type" value="Genomic_DNA"/>
</dbReference>
<dbReference type="PANTHER" id="PTHR39453">
    <property type="entry name" value="PHOSPHATE PROPANOYLTRANSFERASE"/>
    <property type="match status" value="1"/>
</dbReference>
<dbReference type="GO" id="GO:0051144">
    <property type="term" value="P:1,2-propanediol catabolic process"/>
    <property type="evidence" value="ECO:0007669"/>
    <property type="project" value="UniProtKB-UniPathway"/>
</dbReference>
<evidence type="ECO:0000256" key="9">
    <source>
        <dbReference type="ARBA" id="ARBA00047589"/>
    </source>
</evidence>
<evidence type="ECO:0000256" key="10">
    <source>
        <dbReference type="PIRNR" id="PIRNR010130"/>
    </source>
</evidence>
<comment type="cofactor">
    <cofactor evidence="1">
        <name>Zn(2+)</name>
        <dbReference type="ChEBI" id="CHEBI:29105"/>
    </cofactor>
</comment>
<reference evidence="12" key="1">
    <citation type="journal article" date="2016" name="Genome Announc.">
        <title>Complete genome sequence of Alkaliphilus metalliredigens strain QYMF, an alkaliphilic and metal-reducing bacterium isolated from borax-contaminated leachate ponds.</title>
        <authorList>
            <person name="Hwang C."/>
            <person name="Copeland A."/>
            <person name="Lucas S."/>
            <person name="Lapidus A."/>
            <person name="Barry K."/>
            <person name="Detter J.C."/>
            <person name="Glavina Del Rio T."/>
            <person name="Hammon N."/>
            <person name="Israni S."/>
            <person name="Dalin E."/>
            <person name="Tice H."/>
            <person name="Pitluck S."/>
            <person name="Chertkov O."/>
            <person name="Brettin T."/>
            <person name="Bruce D."/>
            <person name="Han C."/>
            <person name="Schmutz J."/>
            <person name="Larimer F."/>
            <person name="Land M.L."/>
            <person name="Hauser L."/>
            <person name="Kyrpides N."/>
            <person name="Mikhailova N."/>
            <person name="Ye Q."/>
            <person name="Zhou J."/>
            <person name="Richardson P."/>
            <person name="Fields M.W."/>
        </authorList>
    </citation>
    <scope>NUCLEOTIDE SEQUENCE [LARGE SCALE GENOMIC DNA]</scope>
    <source>
        <strain evidence="12">QYMF</strain>
    </source>
</reference>
<dbReference type="AlphaFoldDB" id="A6TUS2"/>
<evidence type="ECO:0000256" key="8">
    <source>
        <dbReference type="ARBA" id="ARBA00023315"/>
    </source>
</evidence>
<keyword evidence="12" id="KW-1185">Reference proteome</keyword>
<comment type="pathway">
    <text evidence="10">Polyol metabolism; 1,2-propanediol degradation.</text>
</comment>
<dbReference type="PIRSF" id="PIRSF010130">
    <property type="entry name" value="PduL"/>
    <property type="match status" value="1"/>
</dbReference>
<comment type="similarity">
    <text evidence="2 10">Belongs to the PduL family.</text>
</comment>
<dbReference type="KEGG" id="amt:Amet_3823"/>
<comment type="catalytic activity">
    <reaction evidence="9 10">
        <text>propanoyl-CoA + phosphate = propanoyl phosphate + CoA</text>
        <dbReference type="Rhea" id="RHEA:28046"/>
        <dbReference type="ChEBI" id="CHEBI:43474"/>
        <dbReference type="ChEBI" id="CHEBI:57287"/>
        <dbReference type="ChEBI" id="CHEBI:57392"/>
        <dbReference type="ChEBI" id="CHEBI:58933"/>
        <dbReference type="EC" id="2.3.1.222"/>
    </reaction>
</comment>
<accession>A6TUS2</accession>
<evidence type="ECO:0000313" key="12">
    <source>
        <dbReference type="Proteomes" id="UP000001572"/>
    </source>
</evidence>
<dbReference type="RefSeq" id="WP_012064898.1">
    <property type="nucleotide sequence ID" value="NC_009633.1"/>
</dbReference>
<dbReference type="Proteomes" id="UP000001572">
    <property type="component" value="Chromosome"/>
</dbReference>
<name>A6TUS2_ALKMQ</name>
<dbReference type="UniPathway" id="UPA00621"/>
<dbReference type="GO" id="GO:0046872">
    <property type="term" value="F:metal ion binding"/>
    <property type="evidence" value="ECO:0007669"/>
    <property type="project" value="UniProtKB-KW"/>
</dbReference>
<dbReference type="Pfam" id="PF06130">
    <property type="entry name" value="PTAC"/>
    <property type="match status" value="1"/>
</dbReference>
<evidence type="ECO:0000256" key="3">
    <source>
        <dbReference type="ARBA" id="ARBA00012206"/>
    </source>
</evidence>
<dbReference type="STRING" id="293826.Amet_3823"/>
<evidence type="ECO:0000256" key="1">
    <source>
        <dbReference type="ARBA" id="ARBA00001947"/>
    </source>
</evidence>
<evidence type="ECO:0000313" key="11">
    <source>
        <dbReference type="EMBL" id="ABR49940.1"/>
    </source>
</evidence>
<dbReference type="OrthoDB" id="9784365at2"/>
<evidence type="ECO:0000256" key="5">
    <source>
        <dbReference type="ARBA" id="ARBA00022679"/>
    </source>
</evidence>